<organism evidence="1">
    <name type="scientific">marine metagenome</name>
    <dbReference type="NCBI Taxonomy" id="408172"/>
    <lineage>
        <taxon>unclassified sequences</taxon>
        <taxon>metagenomes</taxon>
        <taxon>ecological metagenomes</taxon>
    </lineage>
</organism>
<protein>
    <submittedName>
        <fullName evidence="1">Uncharacterized protein</fullName>
    </submittedName>
</protein>
<dbReference type="EMBL" id="UINC01003041">
    <property type="protein sequence ID" value="SVA02792.1"/>
    <property type="molecule type" value="Genomic_DNA"/>
</dbReference>
<reference evidence="1" key="1">
    <citation type="submission" date="2018-05" db="EMBL/GenBank/DDBJ databases">
        <authorList>
            <person name="Lanie J.A."/>
            <person name="Ng W.-L."/>
            <person name="Kazmierczak K.M."/>
            <person name="Andrzejewski T.M."/>
            <person name="Davidsen T.M."/>
            <person name="Wayne K.J."/>
            <person name="Tettelin H."/>
            <person name="Glass J.I."/>
            <person name="Rusch D."/>
            <person name="Podicherti R."/>
            <person name="Tsui H.-C.T."/>
            <person name="Winkler M.E."/>
        </authorList>
    </citation>
    <scope>NUCLEOTIDE SEQUENCE</scope>
</reference>
<feature type="non-terminal residue" evidence="1">
    <location>
        <position position="126"/>
    </location>
</feature>
<name>A0A381SFE1_9ZZZZ</name>
<proteinExistence type="predicted"/>
<sequence length="126" mass="14915">MISYLCNKANKINNHSIKIDITEFESHKKKITEKVKEKFITNIIDDLKHEMNNIPYYTIKNLAEILILYDDLEEFYQFAVPMTGEEFKEFNTKFKQVDFIPKKIKASILNDNSELFKMMITPGNEI</sequence>
<gene>
    <name evidence="1" type="ORF">METZ01_LOCUS55646</name>
</gene>
<accession>A0A381SFE1</accession>
<evidence type="ECO:0000313" key="1">
    <source>
        <dbReference type="EMBL" id="SVA02792.1"/>
    </source>
</evidence>
<dbReference type="AlphaFoldDB" id="A0A381SFE1"/>